<dbReference type="PANTHER" id="PTHR23168:SF0">
    <property type="entry name" value="MITOTIC SPINDLE ASSEMBLY CHECKPOINT PROTEIN MAD1"/>
    <property type="match status" value="1"/>
</dbReference>
<dbReference type="InterPro" id="IPR008672">
    <property type="entry name" value="Mad1"/>
</dbReference>
<feature type="compositionally biased region" description="Basic and acidic residues" evidence="10">
    <location>
        <begin position="116"/>
        <end position="132"/>
    </location>
</feature>
<dbReference type="Gene3D" id="3.30.457.60">
    <property type="match status" value="1"/>
</dbReference>
<keyword evidence="7" id="KW-0131">Cell cycle</keyword>
<evidence type="ECO:0000313" key="11">
    <source>
        <dbReference type="EMBL" id="CUS23212.1"/>
    </source>
</evidence>
<feature type="region of interest" description="Disordered" evidence="10">
    <location>
        <begin position="1"/>
        <end position="23"/>
    </location>
</feature>
<dbReference type="Pfam" id="PF05557">
    <property type="entry name" value="MAD"/>
    <property type="match status" value="1"/>
</dbReference>
<dbReference type="GO" id="GO:0072686">
    <property type="term" value="C:mitotic spindle"/>
    <property type="evidence" value="ECO:0007669"/>
    <property type="project" value="TreeGrafter"/>
</dbReference>
<organism evidence="11 12">
    <name type="scientific">Lachancea quebecensis</name>
    <dbReference type="NCBI Taxonomy" id="1654605"/>
    <lineage>
        <taxon>Eukaryota</taxon>
        <taxon>Fungi</taxon>
        <taxon>Dikarya</taxon>
        <taxon>Ascomycota</taxon>
        <taxon>Saccharomycotina</taxon>
        <taxon>Saccharomycetes</taxon>
        <taxon>Saccharomycetales</taxon>
        <taxon>Saccharomycetaceae</taxon>
        <taxon>Lachancea</taxon>
    </lineage>
</organism>
<evidence type="ECO:0000256" key="6">
    <source>
        <dbReference type="ARBA" id="ARBA00023242"/>
    </source>
</evidence>
<accession>A0A0P1KSN5</accession>
<dbReference type="Proteomes" id="UP000236544">
    <property type="component" value="Unassembled WGS sequence"/>
</dbReference>
<dbReference type="EMBL" id="LN890539">
    <property type="protein sequence ID" value="CUS23212.1"/>
    <property type="molecule type" value="Genomic_DNA"/>
</dbReference>
<comment type="similarity">
    <text evidence="2">Belongs to the MAD1 family.</text>
</comment>
<dbReference type="GO" id="GO:0051301">
    <property type="term" value="P:cell division"/>
    <property type="evidence" value="ECO:0007669"/>
    <property type="project" value="UniProtKB-KW"/>
</dbReference>
<evidence type="ECO:0000256" key="1">
    <source>
        <dbReference type="ARBA" id="ARBA00004123"/>
    </source>
</evidence>
<dbReference type="GO" id="GO:0007094">
    <property type="term" value="P:mitotic spindle assembly checkpoint signaling"/>
    <property type="evidence" value="ECO:0007669"/>
    <property type="project" value="InterPro"/>
</dbReference>
<protein>
    <recommendedName>
        <fullName evidence="3">Spindle assembly checkpoint component MAD1</fullName>
    </recommendedName>
    <alternativeName>
        <fullName evidence="8">Mitotic arrest deficient protein 1</fullName>
    </alternativeName>
</protein>
<proteinExistence type="inferred from homology"/>
<evidence type="ECO:0000256" key="7">
    <source>
        <dbReference type="ARBA" id="ARBA00023306"/>
    </source>
</evidence>
<dbReference type="AlphaFoldDB" id="A0A0P1KSN5"/>
<sequence>MSDTTGSSPFLERPMSPESTQRHAVSLKYRMNAMQNEFEIEKLSLQRELLTLDKKYRSNLDELEKALSDTKYLYETNTGLESKVRALEEQLSELKTTQDTQNFRLRQRLAEKERDVEQLQSESRSKVSEFENKYQNSKIESESSKSLLRRYEEEIESQNQQIKELQSAAARRDDEIASLKASRVVMAHHNYSTEELTELTTLNNLLEEQVKFSKTLEKANLEQANELKKLRVSQDSYQFLLSENERLKAKQEQQGSLERQMQDLELENINLQSQLSFWNSFNATKDENSKTRPEEVVKEWTILKHENLGLVNTNSKLQLDINNVKVLNDELALERNQLLEINKNYETSILNLKKLNYEIEQQKLLSFEECRILRKQLDDILPLENHHEDHNKYDSGSLGDLVENYKNKTEDLTNELKRLNEELMNRGDAMPSSKKRKTSDDIALNYSQRLNEFQLENVDLNRKLAASLETISMLEAKIAKLQQLDQKKLRIMQLRDNPFSKDQLVKRKQLDLLLKENQDLLAKRSFSPENSVPRSLYDRLEFDIKQLESEIFKLNKKTARLREVFNRKSLEFIEVVNSLLGFKMEFQSDGKVKMISCYKPEKYLVADLHHNSLKSNLQSEIDSWDALLEEFVMKRGQMPGFLASVTLQLWEKQQKRPN</sequence>
<feature type="region of interest" description="Disordered" evidence="10">
    <location>
        <begin position="116"/>
        <end position="135"/>
    </location>
</feature>
<dbReference type="OrthoDB" id="331602at2759"/>
<feature type="coiled-coil region" evidence="9">
    <location>
        <begin position="247"/>
        <end position="274"/>
    </location>
</feature>
<evidence type="ECO:0000256" key="9">
    <source>
        <dbReference type="SAM" id="Coils"/>
    </source>
</evidence>
<dbReference type="GO" id="GO:0000776">
    <property type="term" value="C:kinetochore"/>
    <property type="evidence" value="ECO:0007669"/>
    <property type="project" value="TreeGrafter"/>
</dbReference>
<evidence type="ECO:0000313" key="12">
    <source>
        <dbReference type="Proteomes" id="UP000236544"/>
    </source>
</evidence>
<keyword evidence="9" id="KW-0175">Coiled coil</keyword>
<evidence type="ECO:0000256" key="3">
    <source>
        <dbReference type="ARBA" id="ARBA00022019"/>
    </source>
</evidence>
<feature type="coiled-coil region" evidence="9">
    <location>
        <begin position="402"/>
        <end position="484"/>
    </location>
</feature>
<evidence type="ECO:0000256" key="8">
    <source>
        <dbReference type="ARBA" id="ARBA00032890"/>
    </source>
</evidence>
<reference evidence="12" key="1">
    <citation type="submission" date="2015-10" db="EMBL/GenBank/DDBJ databases">
        <authorList>
            <person name="Devillers H."/>
        </authorList>
    </citation>
    <scope>NUCLEOTIDE SEQUENCE [LARGE SCALE GENOMIC DNA]</scope>
</reference>
<feature type="coiled-coil region" evidence="9">
    <location>
        <begin position="537"/>
        <end position="564"/>
    </location>
</feature>
<dbReference type="GO" id="GO:0051315">
    <property type="term" value="P:attachment of mitotic spindle microtubules to kinetochore"/>
    <property type="evidence" value="ECO:0007669"/>
    <property type="project" value="TreeGrafter"/>
</dbReference>
<evidence type="ECO:0000256" key="2">
    <source>
        <dbReference type="ARBA" id="ARBA00008029"/>
    </source>
</evidence>
<gene>
    <name evidence="11" type="ORF">LAQU0_S08e04610g</name>
</gene>
<evidence type="ECO:0000256" key="4">
    <source>
        <dbReference type="ARBA" id="ARBA00022618"/>
    </source>
</evidence>
<keyword evidence="4" id="KW-0132">Cell division</keyword>
<keyword evidence="6" id="KW-0539">Nucleus</keyword>
<dbReference type="PANTHER" id="PTHR23168">
    <property type="entry name" value="MITOTIC SPINDLE ASSEMBLY CHECKPOINT PROTEIN MAD1 MITOTIC ARREST DEFICIENT-LIKE PROTEIN 1"/>
    <property type="match status" value="1"/>
</dbReference>
<name>A0A0P1KSN5_9SACH</name>
<comment type="subcellular location">
    <subcellularLocation>
        <location evidence="1">Nucleus</location>
    </subcellularLocation>
</comment>
<keyword evidence="12" id="KW-1185">Reference proteome</keyword>
<dbReference type="GO" id="GO:0005635">
    <property type="term" value="C:nuclear envelope"/>
    <property type="evidence" value="ECO:0007669"/>
    <property type="project" value="TreeGrafter"/>
</dbReference>
<keyword evidence="5" id="KW-0498">Mitosis</keyword>
<evidence type="ECO:0000256" key="5">
    <source>
        <dbReference type="ARBA" id="ARBA00022776"/>
    </source>
</evidence>
<evidence type="ECO:0000256" key="10">
    <source>
        <dbReference type="SAM" id="MobiDB-lite"/>
    </source>
</evidence>